<name>A0A4Q8APJ9_9MICO</name>
<gene>
    <name evidence="2" type="ORF">EV379_2288</name>
</gene>
<feature type="compositionally biased region" description="Low complexity" evidence="1">
    <location>
        <begin position="219"/>
        <end position="232"/>
    </location>
</feature>
<feature type="region of interest" description="Disordered" evidence="1">
    <location>
        <begin position="1"/>
        <end position="64"/>
    </location>
</feature>
<accession>A0A4Q8APJ9</accession>
<evidence type="ECO:0000313" key="3">
    <source>
        <dbReference type="Proteomes" id="UP000291483"/>
    </source>
</evidence>
<feature type="compositionally biased region" description="Low complexity" evidence="1">
    <location>
        <begin position="8"/>
        <end position="34"/>
    </location>
</feature>
<reference evidence="2 3" key="1">
    <citation type="submission" date="2019-02" db="EMBL/GenBank/DDBJ databases">
        <title>Sequencing the genomes of 1000 actinobacteria strains.</title>
        <authorList>
            <person name="Klenk H.-P."/>
        </authorList>
    </citation>
    <scope>NUCLEOTIDE SEQUENCE [LARGE SCALE GENOMIC DNA]</scope>
    <source>
        <strain evidence="2 3">DSM 18319</strain>
    </source>
</reference>
<comment type="caution">
    <text evidence="2">The sequence shown here is derived from an EMBL/GenBank/DDBJ whole genome shotgun (WGS) entry which is preliminary data.</text>
</comment>
<sequence>MAARRPRAAASGDASAAVSSESSSSSAERVSGARKAMAGSGGCRANDSAPSLVARETPTPGRECRNCAVSAATCAKTALSAGCGCRGGRQRRRAQGFASGAARSSRRRSLEPACRGAYSRPRHASTGDGGTDAGAAVSGDALGASSQRAERRTADRGTPRQATVARMPGRPSAQMRSGLRERRCSFLAAPFARASVQRAAGASDWRTPRRQKQERDAHTTAAEGAPATEALTRSTDSVPRLSGRSGSDSTQRCAFERRRTSIGGGSCGCQSWGCRLACRWRGKPFAA</sequence>
<evidence type="ECO:0000313" key="2">
    <source>
        <dbReference type="EMBL" id="RZU65945.1"/>
    </source>
</evidence>
<feature type="region of interest" description="Disordered" evidence="1">
    <location>
        <begin position="197"/>
        <end position="252"/>
    </location>
</feature>
<organism evidence="2 3">
    <name type="scientific">Microterricola gilva</name>
    <dbReference type="NCBI Taxonomy" id="393267"/>
    <lineage>
        <taxon>Bacteria</taxon>
        <taxon>Bacillati</taxon>
        <taxon>Actinomycetota</taxon>
        <taxon>Actinomycetes</taxon>
        <taxon>Micrococcales</taxon>
        <taxon>Microbacteriaceae</taxon>
        <taxon>Microterricola</taxon>
    </lineage>
</organism>
<dbReference type="EMBL" id="SHLC01000001">
    <property type="protein sequence ID" value="RZU65945.1"/>
    <property type="molecule type" value="Genomic_DNA"/>
</dbReference>
<dbReference type="AlphaFoldDB" id="A0A4Q8APJ9"/>
<evidence type="ECO:0000256" key="1">
    <source>
        <dbReference type="SAM" id="MobiDB-lite"/>
    </source>
</evidence>
<feature type="compositionally biased region" description="Basic and acidic residues" evidence="1">
    <location>
        <begin position="148"/>
        <end position="158"/>
    </location>
</feature>
<dbReference type="Proteomes" id="UP000291483">
    <property type="component" value="Unassembled WGS sequence"/>
</dbReference>
<protein>
    <submittedName>
        <fullName evidence="2">Uncharacterized protein</fullName>
    </submittedName>
</protein>
<keyword evidence="3" id="KW-1185">Reference proteome</keyword>
<feature type="region of interest" description="Disordered" evidence="1">
    <location>
        <begin position="82"/>
        <end position="179"/>
    </location>
</feature>
<proteinExistence type="predicted"/>